<dbReference type="GO" id="GO:0051539">
    <property type="term" value="F:4 iron, 4 sulfur cluster binding"/>
    <property type="evidence" value="ECO:0007669"/>
    <property type="project" value="UniProtKB-KW"/>
</dbReference>
<feature type="domain" description="Serine dehydratase beta chain" evidence="8">
    <location>
        <begin position="78"/>
        <end position="168"/>
    </location>
</feature>
<keyword evidence="7" id="KW-0456">Lyase</keyword>
<dbReference type="GO" id="GO:0003941">
    <property type="term" value="F:L-serine ammonia-lyase activity"/>
    <property type="evidence" value="ECO:0007669"/>
    <property type="project" value="InterPro"/>
</dbReference>
<evidence type="ECO:0000256" key="3">
    <source>
        <dbReference type="ARBA" id="ARBA00022485"/>
    </source>
</evidence>
<dbReference type="InterPro" id="IPR029009">
    <property type="entry name" value="ASB_dom_sf"/>
</dbReference>
<dbReference type="STRING" id="94130.A0A2Z6QR47"/>
<keyword evidence="2" id="KW-0312">Gluconeogenesis</keyword>
<evidence type="ECO:0000256" key="6">
    <source>
        <dbReference type="ARBA" id="ARBA00023014"/>
    </source>
</evidence>
<dbReference type="Pfam" id="PF03315">
    <property type="entry name" value="SDH_beta"/>
    <property type="match status" value="1"/>
</dbReference>
<dbReference type="PANTHER" id="PTHR30182:SF1">
    <property type="entry name" value="L-SERINE DEHYDRATASE 1"/>
    <property type="match status" value="1"/>
</dbReference>
<evidence type="ECO:0000256" key="2">
    <source>
        <dbReference type="ARBA" id="ARBA00022432"/>
    </source>
</evidence>
<proteinExistence type="predicted"/>
<accession>A0A2Z6QR47</accession>
<comment type="caution">
    <text evidence="9">The sequence shown here is derived from an EMBL/GenBank/DDBJ whole genome shotgun (WGS) entry which is preliminary data.</text>
</comment>
<protein>
    <recommendedName>
        <fullName evidence="8">Serine dehydratase beta chain domain-containing protein</fullName>
    </recommendedName>
</protein>
<dbReference type="InterPro" id="IPR051318">
    <property type="entry name" value="Fe-S_L-Ser"/>
</dbReference>
<name>A0A2Z6QR47_9GLOM</name>
<keyword evidence="6" id="KW-0411">Iron-sulfur</keyword>
<evidence type="ECO:0000313" key="10">
    <source>
        <dbReference type="Proteomes" id="UP000247702"/>
    </source>
</evidence>
<dbReference type="GO" id="GO:0046872">
    <property type="term" value="F:metal ion binding"/>
    <property type="evidence" value="ECO:0007669"/>
    <property type="project" value="UniProtKB-KW"/>
</dbReference>
<evidence type="ECO:0000256" key="5">
    <source>
        <dbReference type="ARBA" id="ARBA00023004"/>
    </source>
</evidence>
<sequence>MRILQFLNITRNILRINLISHIGQRRHHFFTRKIFDFKQTVQQKTNSRTYNSYNSKVEFNSLPASKDSNINEIDAAISTFDLFSIGIGPSSSHTVGPMRAAKKFIEELKQNGIFHKVTRIRIDLYGSLALTGKGHGTPNAILMGLEGETPDEIDTTKIISRIAQIYETG</sequence>
<evidence type="ECO:0000259" key="8">
    <source>
        <dbReference type="Pfam" id="PF03315"/>
    </source>
</evidence>
<dbReference type="EMBL" id="BEXD01000407">
    <property type="protein sequence ID" value="GBB87201.1"/>
    <property type="molecule type" value="Genomic_DNA"/>
</dbReference>
<evidence type="ECO:0000313" key="9">
    <source>
        <dbReference type="EMBL" id="GBB87201.1"/>
    </source>
</evidence>
<organism evidence="9 10">
    <name type="scientific">Rhizophagus clarus</name>
    <dbReference type="NCBI Taxonomy" id="94130"/>
    <lineage>
        <taxon>Eukaryota</taxon>
        <taxon>Fungi</taxon>
        <taxon>Fungi incertae sedis</taxon>
        <taxon>Mucoromycota</taxon>
        <taxon>Glomeromycotina</taxon>
        <taxon>Glomeromycetes</taxon>
        <taxon>Glomerales</taxon>
        <taxon>Glomeraceae</taxon>
        <taxon>Rhizophagus</taxon>
    </lineage>
</organism>
<keyword evidence="4" id="KW-0479">Metal-binding</keyword>
<dbReference type="GO" id="GO:0006094">
    <property type="term" value="P:gluconeogenesis"/>
    <property type="evidence" value="ECO:0007669"/>
    <property type="project" value="UniProtKB-KW"/>
</dbReference>
<evidence type="ECO:0000256" key="7">
    <source>
        <dbReference type="ARBA" id="ARBA00023239"/>
    </source>
</evidence>
<reference evidence="9 10" key="1">
    <citation type="submission" date="2017-11" db="EMBL/GenBank/DDBJ databases">
        <title>The genome of Rhizophagus clarus HR1 reveals common genetic basis of auxotrophy among arbuscular mycorrhizal fungi.</title>
        <authorList>
            <person name="Kobayashi Y."/>
        </authorList>
    </citation>
    <scope>NUCLEOTIDE SEQUENCE [LARGE SCALE GENOMIC DNA]</scope>
    <source>
        <strain evidence="9 10">HR1</strain>
    </source>
</reference>
<keyword evidence="3" id="KW-0004">4Fe-4S</keyword>
<dbReference type="Gene3D" id="3.30.1330.90">
    <property type="entry name" value="D-3-phosphoglycerate dehydrogenase, domain 3"/>
    <property type="match status" value="1"/>
</dbReference>
<evidence type="ECO:0000256" key="1">
    <source>
        <dbReference type="ARBA" id="ARBA00001966"/>
    </source>
</evidence>
<dbReference type="SUPFAM" id="SSF143548">
    <property type="entry name" value="Serine metabolism enzymes domain"/>
    <property type="match status" value="1"/>
</dbReference>
<dbReference type="InterPro" id="IPR005131">
    <property type="entry name" value="Ser_deHydtase_bsu"/>
</dbReference>
<dbReference type="AlphaFoldDB" id="A0A2Z6QR47"/>
<gene>
    <name evidence="9" type="ORF">RclHR1_13640005</name>
</gene>
<comment type="cofactor">
    <cofactor evidence="1">
        <name>[4Fe-4S] cluster</name>
        <dbReference type="ChEBI" id="CHEBI:49883"/>
    </cofactor>
</comment>
<dbReference type="PANTHER" id="PTHR30182">
    <property type="entry name" value="L-SERINE DEHYDRATASE"/>
    <property type="match status" value="1"/>
</dbReference>
<evidence type="ECO:0000256" key="4">
    <source>
        <dbReference type="ARBA" id="ARBA00022723"/>
    </source>
</evidence>
<dbReference type="Proteomes" id="UP000247702">
    <property type="component" value="Unassembled WGS sequence"/>
</dbReference>
<keyword evidence="10" id="KW-1185">Reference proteome</keyword>
<keyword evidence="5" id="KW-0408">Iron</keyword>